<keyword evidence="1" id="KW-0808">Transferase</keyword>
<dbReference type="PANTHER" id="PTHR46401">
    <property type="entry name" value="GLYCOSYLTRANSFERASE WBBK-RELATED"/>
    <property type="match status" value="1"/>
</dbReference>
<keyword evidence="3" id="KW-0614">Plasmid</keyword>
<organism evidence="3 4">
    <name type="scientific">Methylosinus trichosporium (strain ATCC 35070 / NCIMB 11131 / UNIQEM 75 / OB3b)</name>
    <dbReference type="NCBI Taxonomy" id="595536"/>
    <lineage>
        <taxon>Bacteria</taxon>
        <taxon>Pseudomonadati</taxon>
        <taxon>Pseudomonadota</taxon>
        <taxon>Alphaproteobacteria</taxon>
        <taxon>Hyphomicrobiales</taxon>
        <taxon>Methylocystaceae</taxon>
        <taxon>Methylosinus</taxon>
    </lineage>
</organism>
<accession>A0A2D2D740</accession>
<feature type="domain" description="Glycosyl transferase family 1" evidence="2">
    <location>
        <begin position="862"/>
        <end position="1018"/>
    </location>
</feature>
<reference evidence="4" key="1">
    <citation type="submission" date="2017-10" db="EMBL/GenBank/DDBJ databases">
        <title>Completed PacBio SMRT sequence of Methylosinus trichosporium OB3b reveals presence of a third large plasmid.</title>
        <authorList>
            <person name="Charles T.C."/>
            <person name="Lynch M.D.J."/>
            <person name="Heil J.R."/>
            <person name="Cheng J."/>
        </authorList>
    </citation>
    <scope>NUCLEOTIDE SEQUENCE [LARGE SCALE GENOMIC DNA]</scope>
    <source>
        <strain evidence="4">OB3b</strain>
        <plasmid evidence="4">pob3b2</plasmid>
    </source>
</reference>
<proteinExistence type="predicted"/>
<dbReference type="PANTHER" id="PTHR46401:SF2">
    <property type="entry name" value="GLYCOSYLTRANSFERASE WBBK-RELATED"/>
    <property type="match status" value="1"/>
</dbReference>
<dbReference type="Gene3D" id="3.40.50.2000">
    <property type="entry name" value="Glycogen Phosphorylase B"/>
    <property type="match status" value="1"/>
</dbReference>
<dbReference type="AlphaFoldDB" id="A0A2D2D740"/>
<dbReference type="KEGG" id="mtw:CQW49_23045"/>
<evidence type="ECO:0000313" key="3">
    <source>
        <dbReference type="EMBL" id="ATQ70840.1"/>
    </source>
</evidence>
<dbReference type="Proteomes" id="UP000230709">
    <property type="component" value="Plasmid pOB3b2"/>
</dbReference>
<name>A0A2D2D740_METT3</name>
<dbReference type="Pfam" id="PF00534">
    <property type="entry name" value="Glycos_transf_1"/>
    <property type="match status" value="1"/>
</dbReference>
<evidence type="ECO:0000256" key="1">
    <source>
        <dbReference type="ARBA" id="ARBA00022679"/>
    </source>
</evidence>
<dbReference type="GO" id="GO:0016757">
    <property type="term" value="F:glycosyltransferase activity"/>
    <property type="evidence" value="ECO:0007669"/>
    <property type="project" value="InterPro"/>
</dbReference>
<dbReference type="GO" id="GO:0009103">
    <property type="term" value="P:lipopolysaccharide biosynthetic process"/>
    <property type="evidence" value="ECO:0007669"/>
    <property type="project" value="TreeGrafter"/>
</dbReference>
<keyword evidence="4" id="KW-1185">Reference proteome</keyword>
<dbReference type="RefSeq" id="WP_099832056.1">
    <property type="nucleotide sequence ID" value="NZ_CP023739.1"/>
</dbReference>
<dbReference type="SUPFAM" id="SSF53756">
    <property type="entry name" value="UDP-Glycosyltransferase/glycogen phosphorylase"/>
    <property type="match status" value="1"/>
</dbReference>
<dbReference type="InterPro" id="IPR001296">
    <property type="entry name" value="Glyco_trans_1"/>
</dbReference>
<gene>
    <name evidence="3" type="ORF">CQW49_23045</name>
</gene>
<sequence>MKVVTYPFRISQRVAQAEEGSTGHYKSIDNTYSIFFREKIDSKSVVIKPTERGFAPIKSTYLSLDLSSTTHYTRLQLPVDLKDLITVSGSDAAVVEVSFYIGPLRDADSLSLVNISIMVNRERKQFFTKLVDFEKNQTWTGEVRKKVAVALDVNAIPDDIPSVIVLEFPPFTPPFYISPVSLRFDSSPGNYTCAPARYCRAQESDLVCAYLDIPGAAGLSNMQATSDEASGAFALSGVFPLPGDDFRGRVLIPIEQLAAATSWRAADVTLELSHHAETSSGVVNAEIGVLPVDVAGHPIDSPTCERRATIRNLVLSRRATISFPRAEDSLCGHAIVLDFESFRGIGEIRFSCTVRVAAEDAPDAIKVEAQVSGAPEAADVPAIFDGLHYLAQIGIDPSELKDLSRQEIQAATWSLYDRSGYTGFAPHPLFSPSWYETQLDADGRQRLPGLRNLLVDYSTRPDRSSPHPLIDEDYVNLQYRLLYDVPVESRSAIEILTTSDDFRIDPHRLFSTMDVAKALNIPPRSRKVADVLLCYLTDENAWTIPPSPLFRPERIDSANECPLLAYLRDAALWGQSPHPLFDPAFFADQPNAPQKRNIAPLAAYLAADIRERSNPHPQFDTHYYALQFPQIWDGKISALEHYVRTGAGNPSSKFQKRYYLAAHPEKALSTSFFTEGGNGIASLGNGKYDAPRDTLVAATANSPVIVQMTPQKPRNPYYSQLPTAFKEAGWDFRFATDVDAMADFSKKRKGLMFWFHQLEPFYHVSGNDLSTKTRMVGLVKNLSAMRQSGNTVVHTWHNQIPYDARHLDADYELYFKLDEILSLIVTHAEHAVPWIRQFCPTVPIHVTPHHGLTHHFNTFIDKQVARKILKLPQDALIFHHFGEIKPYKNIGLLLRAWRRFRDDSRYANAFLMITGQWKLHDAEFREASALSDLMLVDRLLNDEELALYIAAADACVFTHKAVWASGACATAISFGKPIIVPTETGLGKIFVDEENGFVFPNNDVEGLVHTMNRMCASSLTQHMEFMNRSLAEEWHPFRLQERYASLFESLRSTTGK</sequence>
<evidence type="ECO:0000313" key="4">
    <source>
        <dbReference type="Proteomes" id="UP000230709"/>
    </source>
</evidence>
<dbReference type="EMBL" id="CP023739">
    <property type="protein sequence ID" value="ATQ70840.1"/>
    <property type="molecule type" value="Genomic_DNA"/>
</dbReference>
<evidence type="ECO:0000259" key="2">
    <source>
        <dbReference type="Pfam" id="PF00534"/>
    </source>
</evidence>
<protein>
    <recommendedName>
        <fullName evidence="2">Glycosyl transferase family 1 domain-containing protein</fullName>
    </recommendedName>
</protein>
<geneLocation type="plasmid" evidence="4">
    <name>pob3b2</name>
</geneLocation>